<protein>
    <recommendedName>
        <fullName evidence="3">Secreted protein</fullName>
    </recommendedName>
</protein>
<keyword evidence="2" id="KW-1185">Reference proteome</keyword>
<evidence type="ECO:0000313" key="2">
    <source>
        <dbReference type="Proteomes" id="UP000266723"/>
    </source>
</evidence>
<comment type="caution">
    <text evidence="1">The sequence shown here is derived from an EMBL/GenBank/DDBJ whole genome shotgun (WGS) entry which is preliminary data.</text>
</comment>
<sequence>MFPGFLCPSTSLGFFLFTSLGVFLFTSPDAHSHLSLSHISLHFPFHPFHSGQAFFSLLSHRPFHAALLSGHAFLSPLSHRPFHAALLREPVAVVQSAVVQSAVVAAAPAVVVAAETALVCVNINP</sequence>
<organism evidence="1 2">
    <name type="scientific">Brassica cretica</name>
    <name type="common">Mustard</name>
    <dbReference type="NCBI Taxonomy" id="69181"/>
    <lineage>
        <taxon>Eukaryota</taxon>
        <taxon>Viridiplantae</taxon>
        <taxon>Streptophyta</taxon>
        <taxon>Embryophyta</taxon>
        <taxon>Tracheophyta</taxon>
        <taxon>Spermatophyta</taxon>
        <taxon>Magnoliopsida</taxon>
        <taxon>eudicotyledons</taxon>
        <taxon>Gunneridae</taxon>
        <taxon>Pentapetalae</taxon>
        <taxon>rosids</taxon>
        <taxon>malvids</taxon>
        <taxon>Brassicales</taxon>
        <taxon>Brassicaceae</taxon>
        <taxon>Brassiceae</taxon>
        <taxon>Brassica</taxon>
    </lineage>
</organism>
<name>A0ABQ7BBX2_BRACR</name>
<reference evidence="1 2" key="1">
    <citation type="journal article" date="2020" name="BMC Genomics">
        <title>Intraspecific diversification of the crop wild relative Brassica cretica Lam. using demographic model selection.</title>
        <authorList>
            <person name="Kioukis A."/>
            <person name="Michalopoulou V.A."/>
            <person name="Briers L."/>
            <person name="Pirintsos S."/>
            <person name="Studholme D.J."/>
            <person name="Pavlidis P."/>
            <person name="Sarris P.F."/>
        </authorList>
    </citation>
    <scope>NUCLEOTIDE SEQUENCE [LARGE SCALE GENOMIC DNA]</scope>
    <source>
        <strain evidence="2">cv. PFS-1207/04</strain>
    </source>
</reference>
<gene>
    <name evidence="1" type="ORF">DY000_02043854</name>
</gene>
<accession>A0ABQ7BBX2</accession>
<evidence type="ECO:0008006" key="3">
    <source>
        <dbReference type="Google" id="ProtNLM"/>
    </source>
</evidence>
<evidence type="ECO:0000313" key="1">
    <source>
        <dbReference type="EMBL" id="KAF3529635.1"/>
    </source>
</evidence>
<dbReference type="Proteomes" id="UP000266723">
    <property type="component" value="Unassembled WGS sequence"/>
</dbReference>
<dbReference type="EMBL" id="QGKV02001507">
    <property type="protein sequence ID" value="KAF3529635.1"/>
    <property type="molecule type" value="Genomic_DNA"/>
</dbReference>
<proteinExistence type="predicted"/>